<dbReference type="Proteomes" id="UP000015105">
    <property type="component" value="Chromosome 1D"/>
</dbReference>
<name>A0A452XXF3_AEGTS</name>
<keyword evidence="2" id="KW-1185">Reference proteome</keyword>
<reference evidence="1" key="4">
    <citation type="submission" date="2019-03" db="UniProtKB">
        <authorList>
            <consortium name="EnsemblPlants"/>
        </authorList>
    </citation>
    <scope>IDENTIFICATION</scope>
</reference>
<evidence type="ECO:0008006" key="3">
    <source>
        <dbReference type="Google" id="ProtNLM"/>
    </source>
</evidence>
<dbReference type="InterPro" id="IPR016197">
    <property type="entry name" value="Chromo-like_dom_sf"/>
</dbReference>
<dbReference type="SUPFAM" id="SSF54160">
    <property type="entry name" value="Chromo domain-like"/>
    <property type="match status" value="1"/>
</dbReference>
<dbReference type="Gramene" id="AET1Gv20200500.1">
    <property type="protein sequence ID" value="AET1Gv20200500.1"/>
    <property type="gene ID" value="AET1Gv20200500"/>
</dbReference>
<protein>
    <recommendedName>
        <fullName evidence="3">Chromo domain-containing protein</fullName>
    </recommendedName>
</protein>
<accession>A0A452XXF3</accession>
<evidence type="ECO:0000313" key="2">
    <source>
        <dbReference type="Proteomes" id="UP000015105"/>
    </source>
</evidence>
<dbReference type="CDD" id="cd00024">
    <property type="entry name" value="CD_CSD"/>
    <property type="match status" value="1"/>
</dbReference>
<evidence type="ECO:0000313" key="1">
    <source>
        <dbReference type="EnsemblPlants" id="AET1Gv20200500.1"/>
    </source>
</evidence>
<reference evidence="2" key="1">
    <citation type="journal article" date="2014" name="Science">
        <title>Ancient hybridizations among the ancestral genomes of bread wheat.</title>
        <authorList>
            <consortium name="International Wheat Genome Sequencing Consortium,"/>
            <person name="Marcussen T."/>
            <person name="Sandve S.R."/>
            <person name="Heier L."/>
            <person name="Spannagl M."/>
            <person name="Pfeifer M."/>
            <person name="Jakobsen K.S."/>
            <person name="Wulff B.B."/>
            <person name="Steuernagel B."/>
            <person name="Mayer K.F."/>
            <person name="Olsen O.A."/>
        </authorList>
    </citation>
    <scope>NUCLEOTIDE SEQUENCE [LARGE SCALE GENOMIC DNA]</scope>
    <source>
        <strain evidence="2">cv. AL8/78</strain>
    </source>
</reference>
<reference evidence="2" key="2">
    <citation type="journal article" date="2017" name="Nat. Plants">
        <title>The Aegilops tauschii genome reveals multiple impacts of transposons.</title>
        <authorList>
            <person name="Zhao G."/>
            <person name="Zou C."/>
            <person name="Li K."/>
            <person name="Wang K."/>
            <person name="Li T."/>
            <person name="Gao L."/>
            <person name="Zhang X."/>
            <person name="Wang H."/>
            <person name="Yang Z."/>
            <person name="Liu X."/>
            <person name="Jiang W."/>
            <person name="Mao L."/>
            <person name="Kong X."/>
            <person name="Jiao Y."/>
            <person name="Jia J."/>
        </authorList>
    </citation>
    <scope>NUCLEOTIDE SEQUENCE [LARGE SCALE GENOMIC DNA]</scope>
    <source>
        <strain evidence="2">cv. AL8/78</strain>
    </source>
</reference>
<sequence>RTRIHNVFHVGVLKKYHGPPPEGPPMLPPLFQGRVHPTPIQALRARIARGIQQVLIQWEGQPASAASWEDV</sequence>
<dbReference type="AlphaFoldDB" id="A0A452XXF3"/>
<reference evidence="1" key="5">
    <citation type="journal article" date="2021" name="G3 (Bethesda)">
        <title>Aegilops tauschii genome assembly Aet v5.0 features greater sequence contiguity and improved annotation.</title>
        <authorList>
            <person name="Wang L."/>
            <person name="Zhu T."/>
            <person name="Rodriguez J.C."/>
            <person name="Deal K.R."/>
            <person name="Dubcovsky J."/>
            <person name="McGuire P.E."/>
            <person name="Lux T."/>
            <person name="Spannagl M."/>
            <person name="Mayer K.F.X."/>
            <person name="Baldrich P."/>
            <person name="Meyers B.C."/>
            <person name="Huo N."/>
            <person name="Gu Y.Q."/>
            <person name="Zhou H."/>
            <person name="Devos K.M."/>
            <person name="Bennetzen J.L."/>
            <person name="Unver T."/>
            <person name="Budak H."/>
            <person name="Gulick P.J."/>
            <person name="Galiba G."/>
            <person name="Kalapos B."/>
            <person name="Nelson D.R."/>
            <person name="Li P."/>
            <person name="You F.M."/>
            <person name="Luo M.C."/>
            <person name="Dvorak J."/>
        </authorList>
    </citation>
    <scope>NUCLEOTIDE SEQUENCE [LARGE SCALE GENOMIC DNA]</scope>
    <source>
        <strain evidence="1">cv. AL8/78</strain>
    </source>
</reference>
<dbReference type="EnsemblPlants" id="AET1Gv20200500.1">
    <property type="protein sequence ID" value="AET1Gv20200500.1"/>
    <property type="gene ID" value="AET1Gv20200500"/>
</dbReference>
<reference evidence="1" key="3">
    <citation type="journal article" date="2017" name="Nature">
        <title>Genome sequence of the progenitor of the wheat D genome Aegilops tauschii.</title>
        <authorList>
            <person name="Luo M.C."/>
            <person name="Gu Y.Q."/>
            <person name="Puiu D."/>
            <person name="Wang H."/>
            <person name="Twardziok S.O."/>
            <person name="Deal K.R."/>
            <person name="Huo N."/>
            <person name="Zhu T."/>
            <person name="Wang L."/>
            <person name="Wang Y."/>
            <person name="McGuire P.E."/>
            <person name="Liu S."/>
            <person name="Long H."/>
            <person name="Ramasamy R.K."/>
            <person name="Rodriguez J.C."/>
            <person name="Van S.L."/>
            <person name="Yuan L."/>
            <person name="Wang Z."/>
            <person name="Xia Z."/>
            <person name="Xiao L."/>
            <person name="Anderson O.D."/>
            <person name="Ouyang S."/>
            <person name="Liang Y."/>
            <person name="Zimin A.V."/>
            <person name="Pertea G."/>
            <person name="Qi P."/>
            <person name="Bennetzen J.L."/>
            <person name="Dai X."/>
            <person name="Dawson M.W."/>
            <person name="Muller H.G."/>
            <person name="Kugler K."/>
            <person name="Rivarola-Duarte L."/>
            <person name="Spannagl M."/>
            <person name="Mayer K.F.X."/>
            <person name="Lu F.H."/>
            <person name="Bevan M.W."/>
            <person name="Leroy P."/>
            <person name="Li P."/>
            <person name="You F.M."/>
            <person name="Sun Q."/>
            <person name="Liu Z."/>
            <person name="Lyons E."/>
            <person name="Wicker T."/>
            <person name="Salzberg S.L."/>
            <person name="Devos K.M."/>
            <person name="Dvorak J."/>
        </authorList>
    </citation>
    <scope>NUCLEOTIDE SEQUENCE [LARGE SCALE GENOMIC DNA]</scope>
    <source>
        <strain evidence="1">cv. AL8/78</strain>
    </source>
</reference>
<organism evidence="1 2">
    <name type="scientific">Aegilops tauschii subsp. strangulata</name>
    <name type="common">Goatgrass</name>
    <dbReference type="NCBI Taxonomy" id="200361"/>
    <lineage>
        <taxon>Eukaryota</taxon>
        <taxon>Viridiplantae</taxon>
        <taxon>Streptophyta</taxon>
        <taxon>Embryophyta</taxon>
        <taxon>Tracheophyta</taxon>
        <taxon>Spermatophyta</taxon>
        <taxon>Magnoliopsida</taxon>
        <taxon>Liliopsida</taxon>
        <taxon>Poales</taxon>
        <taxon>Poaceae</taxon>
        <taxon>BOP clade</taxon>
        <taxon>Pooideae</taxon>
        <taxon>Triticodae</taxon>
        <taxon>Triticeae</taxon>
        <taxon>Triticinae</taxon>
        <taxon>Aegilops</taxon>
    </lineage>
</organism>
<proteinExistence type="predicted"/>